<dbReference type="AlphaFoldDB" id="A0A3N3ZPR5"/>
<protein>
    <submittedName>
        <fullName evidence="2">Uncharacterized protein</fullName>
    </submittedName>
</protein>
<accession>A0A3N3ZPR5</accession>
<name>A0A3N3ZPR5_9MICC</name>
<keyword evidence="1" id="KW-1133">Transmembrane helix</keyword>
<keyword evidence="1" id="KW-0472">Membrane</keyword>
<dbReference type="OrthoDB" id="4879383at2"/>
<sequence>MTRTPDQRRRRQAVGGTMFGVGIVLLFMATWMFPEGLIHVARATAEIDPVPMTGRGWFTAIFGSIALVVSGVLIFWGFWLRQANTDAVTDEDRALDEAWGEEAFTDYDLESFHPTRFSPEDDGGAGSRFR</sequence>
<dbReference type="EMBL" id="RKMF01000009">
    <property type="protein sequence ID" value="ROZ63024.1"/>
    <property type="molecule type" value="Genomic_DNA"/>
</dbReference>
<evidence type="ECO:0000256" key="1">
    <source>
        <dbReference type="SAM" id="Phobius"/>
    </source>
</evidence>
<feature type="transmembrane region" description="Helical" evidence="1">
    <location>
        <begin position="57"/>
        <end position="79"/>
    </location>
</feature>
<dbReference type="Proteomes" id="UP000270616">
    <property type="component" value="Unassembled WGS sequence"/>
</dbReference>
<dbReference type="RefSeq" id="WP_123825243.1">
    <property type="nucleotide sequence ID" value="NZ_RKMF01000009.1"/>
</dbReference>
<gene>
    <name evidence="2" type="ORF">EDL96_07905</name>
</gene>
<feature type="transmembrane region" description="Helical" evidence="1">
    <location>
        <begin position="12"/>
        <end position="33"/>
    </location>
</feature>
<proteinExistence type="predicted"/>
<organism evidence="2 3">
    <name type="scientific">Kocuria soli</name>
    <dbReference type="NCBI Taxonomy" id="2485125"/>
    <lineage>
        <taxon>Bacteria</taxon>
        <taxon>Bacillati</taxon>
        <taxon>Actinomycetota</taxon>
        <taxon>Actinomycetes</taxon>
        <taxon>Micrococcales</taxon>
        <taxon>Micrococcaceae</taxon>
        <taxon>Kocuria</taxon>
    </lineage>
</organism>
<keyword evidence="3" id="KW-1185">Reference proteome</keyword>
<evidence type="ECO:0000313" key="2">
    <source>
        <dbReference type="EMBL" id="ROZ63024.1"/>
    </source>
</evidence>
<reference evidence="2 3" key="1">
    <citation type="submission" date="2018-10" db="EMBL/GenBank/DDBJ databases">
        <title>Kocuria sp. M5W7-7, whole genome shotgun sequence.</title>
        <authorList>
            <person name="Tuo L."/>
        </authorList>
    </citation>
    <scope>NUCLEOTIDE SEQUENCE [LARGE SCALE GENOMIC DNA]</scope>
    <source>
        <strain evidence="2 3">M5W7-7</strain>
    </source>
</reference>
<keyword evidence="1" id="KW-0812">Transmembrane</keyword>
<comment type="caution">
    <text evidence="2">The sequence shown here is derived from an EMBL/GenBank/DDBJ whole genome shotgun (WGS) entry which is preliminary data.</text>
</comment>
<evidence type="ECO:0000313" key="3">
    <source>
        <dbReference type="Proteomes" id="UP000270616"/>
    </source>
</evidence>